<dbReference type="GO" id="GO:0008270">
    <property type="term" value="F:zinc ion binding"/>
    <property type="evidence" value="ECO:0007669"/>
    <property type="project" value="TreeGrafter"/>
</dbReference>
<evidence type="ECO:0000256" key="3">
    <source>
        <dbReference type="ARBA" id="ARBA00022892"/>
    </source>
</evidence>
<evidence type="ECO:0000256" key="1">
    <source>
        <dbReference type="ARBA" id="ARBA00004586"/>
    </source>
</evidence>
<keyword evidence="3" id="KW-0931">ER-Golgi transport</keyword>
<dbReference type="PANTHER" id="PTHR13803">
    <property type="entry name" value="SEC24-RELATED PROTEIN"/>
    <property type="match status" value="1"/>
</dbReference>
<dbReference type="Gene3D" id="3.40.20.10">
    <property type="entry name" value="Severin"/>
    <property type="match status" value="1"/>
</dbReference>
<name>A0A4Q9KTP0_9MICR</name>
<evidence type="ECO:0000313" key="10">
    <source>
        <dbReference type="Proteomes" id="UP000292362"/>
    </source>
</evidence>
<comment type="subcellular location">
    <subcellularLocation>
        <location evidence="1">Endoplasmic reticulum membrane</location>
    </subcellularLocation>
</comment>
<keyword evidence="4" id="KW-0472">Membrane</keyword>
<dbReference type="Gene3D" id="2.60.40.1670">
    <property type="entry name" value="beta-sandwich domain of Sec23/24"/>
    <property type="match status" value="1"/>
</dbReference>
<dbReference type="Gene3D" id="2.30.30.380">
    <property type="entry name" value="Zn-finger domain of Sec23/24"/>
    <property type="match status" value="1"/>
</dbReference>
<dbReference type="VEuPathDB" id="MicrosporidiaDB:CWI37_1877p0010"/>
<feature type="domain" description="Sec23/Sec24 beta-sandwich" evidence="8">
    <location>
        <begin position="350"/>
        <end position="431"/>
    </location>
</feature>
<evidence type="ECO:0000259" key="8">
    <source>
        <dbReference type="Pfam" id="PF08033"/>
    </source>
</evidence>
<dbReference type="GO" id="GO:0006886">
    <property type="term" value="P:intracellular protein transport"/>
    <property type="evidence" value="ECO:0007669"/>
    <property type="project" value="InterPro"/>
</dbReference>
<dbReference type="InterPro" id="IPR029006">
    <property type="entry name" value="ADF-H/Gelsolin-like_dom_sf"/>
</dbReference>
<feature type="domain" description="Sec23/Sec24 trunk" evidence="6">
    <location>
        <begin position="89"/>
        <end position="330"/>
    </location>
</feature>
<dbReference type="Gene3D" id="1.20.120.730">
    <property type="entry name" value="Sec23/Sec24 helical domain"/>
    <property type="match status" value="1"/>
</dbReference>
<dbReference type="SUPFAM" id="SSF81811">
    <property type="entry name" value="Helical domain of Sec23/24"/>
    <property type="match status" value="1"/>
</dbReference>
<dbReference type="Proteomes" id="UP000292362">
    <property type="component" value="Unassembled WGS sequence"/>
</dbReference>
<feature type="region of interest" description="Disordered" evidence="5">
    <location>
        <begin position="150"/>
        <end position="176"/>
    </location>
</feature>
<comment type="caution">
    <text evidence="9">The sequence shown here is derived from an EMBL/GenBank/DDBJ whole genome shotgun (WGS) entry which is preliminary data.</text>
</comment>
<dbReference type="SUPFAM" id="SSF53300">
    <property type="entry name" value="vWA-like"/>
    <property type="match status" value="1"/>
</dbReference>
<dbReference type="InterPro" id="IPR006900">
    <property type="entry name" value="Sec23/24_helical_dom"/>
</dbReference>
<evidence type="ECO:0000259" key="6">
    <source>
        <dbReference type="Pfam" id="PF04811"/>
    </source>
</evidence>
<dbReference type="Pfam" id="PF04811">
    <property type="entry name" value="Sec23_trunk"/>
    <property type="match status" value="1"/>
</dbReference>
<dbReference type="GO" id="GO:0005789">
    <property type="term" value="C:endoplasmic reticulum membrane"/>
    <property type="evidence" value="ECO:0007669"/>
    <property type="project" value="UniProtKB-SubCell"/>
</dbReference>
<sequence>MCFSINKVTQPFYRSGDSMGGDGLYNTTSSPYINSSSPYTTNTNTNTNTNTSTFNPLANYSNNKHYNSLELTHTVIDVLASPNYILKSPSPPIYIFIIEASVISFKNGMIDVFIRSVLDNLENVPNVNGRAKFMFMFYNSKLYIIRRGEGEGEGGGSKDIGINKGSNNEEYTNNQEYNTKNTPSLTVISDFSEMPLVMENDFLFSFEEIKNINFNIFKEILLCDNEVLNDLGGVLKFVNFFLEKSGGGGSVLVGMCSVPNIGCGCIDVKDESFLCKNTFYKEIASEFSRNYISISYFLFPNLNMEIPSLSVLSRYTGGVMHYFPNFSCKDELHSCKVYGDMGRFLSMDVGFEGVCRVRMPKECVFKEFYGNFHLKKPDLLSFSNFYACHSFSFEIEICGDLNVNALCVQVACLRTVNEIRKIRILNFCIPVDLKNSVGDFYKNIDFYALVHGYVLKGINNILKNKNEPFEFINKTVKEIYKGYLNNTGKNIGNGKLPEELEEIPLLLLCAYKSVALRTSNYTPMDYKVFYSYLFTVGYPKFIDLLIYPNLIGLHLIYEEIYLNGMDVPVNYDKYRCRLSLDYLEISGFYLLDTGVNIFFFVGSECNNEMVEMLFDSELKSGRINVGIKDNNFSKIVCKMLGMFICGRYLSPNYFYVRDTGESDIYKDIFFSYFLEDSVHGLPSYNEFIKNLRLDG</sequence>
<dbReference type="AlphaFoldDB" id="A0A4Q9KTP0"/>
<protein>
    <submittedName>
        <fullName evidence="9">Putative Sec24-like protein</fullName>
    </submittedName>
</protein>
<dbReference type="InterPro" id="IPR036180">
    <property type="entry name" value="Gelsolin-like_dom_sf"/>
</dbReference>
<dbReference type="InterPro" id="IPR012990">
    <property type="entry name" value="Beta-sandwich_Sec23_24"/>
</dbReference>
<dbReference type="InterPro" id="IPR036175">
    <property type="entry name" value="Sec23/24_helical_dom_sf"/>
</dbReference>
<keyword evidence="2" id="KW-0256">Endoplasmic reticulum</keyword>
<proteinExistence type="predicted"/>
<dbReference type="GO" id="GO:0070971">
    <property type="term" value="C:endoplasmic reticulum exit site"/>
    <property type="evidence" value="ECO:0007669"/>
    <property type="project" value="TreeGrafter"/>
</dbReference>
<dbReference type="Pfam" id="PF08033">
    <property type="entry name" value="Sec23_BS"/>
    <property type="match status" value="1"/>
</dbReference>
<dbReference type="EMBL" id="PITJ01001877">
    <property type="protein sequence ID" value="TBT98158.1"/>
    <property type="molecule type" value="Genomic_DNA"/>
</dbReference>
<dbReference type="SUPFAM" id="SSF81995">
    <property type="entry name" value="beta-sandwich domain of Sec23/24"/>
    <property type="match status" value="1"/>
</dbReference>
<dbReference type="InterPro" id="IPR036465">
    <property type="entry name" value="vWFA_dom_sf"/>
</dbReference>
<evidence type="ECO:0000256" key="2">
    <source>
        <dbReference type="ARBA" id="ARBA00022824"/>
    </source>
</evidence>
<evidence type="ECO:0000259" key="7">
    <source>
        <dbReference type="Pfam" id="PF04815"/>
    </source>
</evidence>
<dbReference type="PANTHER" id="PTHR13803:SF39">
    <property type="entry name" value="SECRETORY 24AB, ISOFORM A"/>
    <property type="match status" value="1"/>
</dbReference>
<evidence type="ECO:0000256" key="5">
    <source>
        <dbReference type="SAM" id="MobiDB-lite"/>
    </source>
</evidence>
<dbReference type="InterPro" id="IPR006896">
    <property type="entry name" value="Sec23/24_trunk_dom"/>
</dbReference>
<organism evidence="9 10">
    <name type="scientific">Hamiltosporidium tvaerminnensis</name>
    <dbReference type="NCBI Taxonomy" id="1176355"/>
    <lineage>
        <taxon>Eukaryota</taxon>
        <taxon>Fungi</taxon>
        <taxon>Fungi incertae sedis</taxon>
        <taxon>Microsporidia</taxon>
        <taxon>Dubosqiidae</taxon>
        <taxon>Hamiltosporidium</taxon>
    </lineage>
</organism>
<accession>A0A4Q9KTP0</accession>
<feature type="domain" description="Sec23/Sec24 helical" evidence="7">
    <location>
        <begin position="467"/>
        <end position="534"/>
    </location>
</feature>
<dbReference type="Pfam" id="PF04815">
    <property type="entry name" value="Sec23_helical"/>
    <property type="match status" value="1"/>
</dbReference>
<dbReference type="GO" id="GO:0090110">
    <property type="term" value="P:COPII-coated vesicle cargo loading"/>
    <property type="evidence" value="ECO:0007669"/>
    <property type="project" value="TreeGrafter"/>
</dbReference>
<dbReference type="Gene3D" id="3.40.50.410">
    <property type="entry name" value="von Willebrand factor, type A domain"/>
    <property type="match status" value="1"/>
</dbReference>
<gene>
    <name evidence="9" type="ORF">CWI37_1877p0010</name>
</gene>
<evidence type="ECO:0000256" key="4">
    <source>
        <dbReference type="ARBA" id="ARBA00023136"/>
    </source>
</evidence>
<dbReference type="GO" id="GO:0000149">
    <property type="term" value="F:SNARE binding"/>
    <property type="evidence" value="ECO:0007669"/>
    <property type="project" value="TreeGrafter"/>
</dbReference>
<dbReference type="InterPro" id="IPR050550">
    <property type="entry name" value="SEC23_SEC24_subfamily"/>
</dbReference>
<keyword evidence="3" id="KW-0813">Transport</keyword>
<evidence type="ECO:0000313" key="9">
    <source>
        <dbReference type="EMBL" id="TBT98158.1"/>
    </source>
</evidence>
<dbReference type="GO" id="GO:0030127">
    <property type="term" value="C:COPII vesicle coat"/>
    <property type="evidence" value="ECO:0007669"/>
    <property type="project" value="InterPro"/>
</dbReference>
<reference evidence="9 10" key="1">
    <citation type="submission" date="2017-12" db="EMBL/GenBank/DDBJ databases">
        <authorList>
            <person name="Pombert J.-F."/>
            <person name="Haag K.L."/>
            <person name="Ebert D."/>
        </authorList>
    </citation>
    <scope>NUCLEOTIDE SEQUENCE [LARGE SCALE GENOMIC DNA]</scope>
    <source>
        <strain evidence="9">FI-OER-3-3</strain>
    </source>
</reference>
<dbReference type="SUPFAM" id="SSF82754">
    <property type="entry name" value="C-terminal, gelsolin-like domain of Sec23/24"/>
    <property type="match status" value="1"/>
</dbReference>